<dbReference type="STRING" id="983966.A0A1E4S7M7"/>
<dbReference type="RefSeq" id="XP_020072529.1">
    <property type="nucleotide sequence ID" value="XM_020217060.1"/>
</dbReference>
<protein>
    <submittedName>
        <fullName evidence="1">Uncharacterized protein</fullName>
    </submittedName>
</protein>
<accession>A0A1E4S7M7</accession>
<reference evidence="1 2" key="1">
    <citation type="journal article" date="2016" name="Proc. Natl. Acad. Sci. U.S.A.">
        <title>Comparative genomics of biotechnologically important yeasts.</title>
        <authorList>
            <person name="Riley R."/>
            <person name="Haridas S."/>
            <person name="Wolfe K.H."/>
            <person name="Lopes M.R."/>
            <person name="Hittinger C.T."/>
            <person name="Goeker M."/>
            <person name="Salamov A.A."/>
            <person name="Wisecaver J.H."/>
            <person name="Long T.M."/>
            <person name="Calvey C.H."/>
            <person name="Aerts A.L."/>
            <person name="Barry K.W."/>
            <person name="Choi C."/>
            <person name="Clum A."/>
            <person name="Coughlan A.Y."/>
            <person name="Deshpande S."/>
            <person name="Douglass A.P."/>
            <person name="Hanson S.J."/>
            <person name="Klenk H.-P."/>
            <person name="LaButti K.M."/>
            <person name="Lapidus A."/>
            <person name="Lindquist E.A."/>
            <person name="Lipzen A.M."/>
            <person name="Meier-Kolthoff J.P."/>
            <person name="Ohm R.A."/>
            <person name="Otillar R.P."/>
            <person name="Pangilinan J.L."/>
            <person name="Peng Y."/>
            <person name="Rokas A."/>
            <person name="Rosa C.A."/>
            <person name="Scheuner C."/>
            <person name="Sibirny A.A."/>
            <person name="Slot J.C."/>
            <person name="Stielow J.B."/>
            <person name="Sun H."/>
            <person name="Kurtzman C.P."/>
            <person name="Blackwell M."/>
            <person name="Grigoriev I.V."/>
            <person name="Jeffries T.W."/>
        </authorList>
    </citation>
    <scope>NUCLEOTIDE SEQUENCE [LARGE SCALE GENOMIC DNA]</scope>
    <source>
        <strain evidence="2">ATCC 18201 / CBS 1600 / BCRC 20928 / JCM 3617 / NBRC 0987 / NRRL Y-1542</strain>
    </source>
</reference>
<dbReference type="OMA" id="RYHANPE"/>
<name>A0A1E4S7M7_CYBJN</name>
<dbReference type="EMBL" id="KV453926">
    <property type="protein sequence ID" value="ODV75490.1"/>
    <property type="molecule type" value="Genomic_DNA"/>
</dbReference>
<sequence length="288" mass="32436">MMINTLPPISSDELMTEITPVSTPTDQLSSWPEHPRYGRTASVSSIASSMSNFPMGQQQDFSYQQFASHYKLSDVFERHLYDVYQRYHANPEITPFQINNPPSGVLNRVSKDALITAEEQGMEIGIEINNYSLAIIRQKLIQLCRSSSICSSSSSGTNIIMSQSRNNSVSSVNTPLNNFPTLNLNTKFNQIGGFNQTAPQSPWESRTSMEPQQSGGYFSFEAPPQFARDQIQAPQLQPSFLHEQIQQQQLQEQMKQAEVVIPELFNATSNRKRESLRLKRSGSAVTYN</sequence>
<dbReference type="OrthoDB" id="3979912at2759"/>
<dbReference type="Proteomes" id="UP000094389">
    <property type="component" value="Unassembled WGS sequence"/>
</dbReference>
<evidence type="ECO:0000313" key="1">
    <source>
        <dbReference type="EMBL" id="ODV75490.1"/>
    </source>
</evidence>
<gene>
    <name evidence="1" type="ORF">CYBJADRAFT_183107</name>
</gene>
<dbReference type="AlphaFoldDB" id="A0A1E4S7M7"/>
<keyword evidence="2" id="KW-1185">Reference proteome</keyword>
<organism evidence="1 2">
    <name type="scientific">Cyberlindnera jadinii (strain ATCC 18201 / CBS 1600 / BCRC 20928 / JCM 3617 / NBRC 0987 / NRRL Y-1542)</name>
    <name type="common">Torula yeast</name>
    <name type="synonym">Candida utilis</name>
    <dbReference type="NCBI Taxonomy" id="983966"/>
    <lineage>
        <taxon>Eukaryota</taxon>
        <taxon>Fungi</taxon>
        <taxon>Dikarya</taxon>
        <taxon>Ascomycota</taxon>
        <taxon>Saccharomycotina</taxon>
        <taxon>Saccharomycetes</taxon>
        <taxon>Phaffomycetales</taxon>
        <taxon>Phaffomycetaceae</taxon>
        <taxon>Cyberlindnera</taxon>
    </lineage>
</organism>
<proteinExistence type="predicted"/>
<evidence type="ECO:0000313" key="2">
    <source>
        <dbReference type="Proteomes" id="UP000094389"/>
    </source>
</evidence>
<dbReference type="GeneID" id="30991456"/>